<keyword evidence="14" id="KW-1185">Reference proteome</keyword>
<name>A0A835YW72_9STRA</name>
<dbReference type="GO" id="GO:0004376">
    <property type="term" value="F:GPI mannosyltransferase activity"/>
    <property type="evidence" value="ECO:0007669"/>
    <property type="project" value="InterPro"/>
</dbReference>
<keyword evidence="9" id="KW-1133">Transmembrane helix</keyword>
<evidence type="ECO:0000256" key="9">
    <source>
        <dbReference type="ARBA" id="ARBA00022989"/>
    </source>
</evidence>
<keyword evidence="7" id="KW-0812">Transmembrane</keyword>
<organism evidence="13 14">
    <name type="scientific">Tribonema minus</name>
    <dbReference type="NCBI Taxonomy" id="303371"/>
    <lineage>
        <taxon>Eukaryota</taxon>
        <taxon>Sar</taxon>
        <taxon>Stramenopiles</taxon>
        <taxon>Ochrophyta</taxon>
        <taxon>PX clade</taxon>
        <taxon>Xanthophyceae</taxon>
        <taxon>Tribonematales</taxon>
        <taxon>Tribonemataceae</taxon>
        <taxon>Tribonema</taxon>
    </lineage>
</organism>
<reference evidence="13" key="1">
    <citation type="submission" date="2021-02" db="EMBL/GenBank/DDBJ databases">
        <title>First Annotated Genome of the Yellow-green Alga Tribonema minus.</title>
        <authorList>
            <person name="Mahan K.M."/>
        </authorList>
    </citation>
    <scope>NUCLEOTIDE SEQUENCE</scope>
    <source>
        <strain evidence="13">UTEX B ZZ1240</strain>
    </source>
</reference>
<feature type="signal peptide" evidence="12">
    <location>
        <begin position="1"/>
        <end position="24"/>
    </location>
</feature>
<keyword evidence="8" id="KW-0256">Endoplasmic reticulum</keyword>
<feature type="chain" id="PRO_5032456666" description="GPI mannosyltransferase I" evidence="12">
    <location>
        <begin position="25"/>
        <end position="68"/>
    </location>
</feature>
<dbReference type="GO" id="GO:0005789">
    <property type="term" value="C:endoplasmic reticulum membrane"/>
    <property type="evidence" value="ECO:0007669"/>
    <property type="project" value="UniProtKB-SubCell"/>
</dbReference>
<dbReference type="GO" id="GO:0051751">
    <property type="term" value="F:alpha-1,4-mannosyltransferase activity"/>
    <property type="evidence" value="ECO:0007669"/>
    <property type="project" value="InterPro"/>
</dbReference>
<keyword evidence="6" id="KW-0808">Transferase</keyword>
<proteinExistence type="inferred from homology"/>
<dbReference type="EMBL" id="JAFCMP010000516">
    <property type="protein sequence ID" value="KAG5178249.1"/>
    <property type="molecule type" value="Genomic_DNA"/>
</dbReference>
<dbReference type="Proteomes" id="UP000664859">
    <property type="component" value="Unassembled WGS sequence"/>
</dbReference>
<accession>A0A835YW72</accession>
<dbReference type="GO" id="GO:1990529">
    <property type="term" value="C:glycosylphosphatidylinositol-mannosyltransferase I complex"/>
    <property type="evidence" value="ECO:0007669"/>
    <property type="project" value="TreeGrafter"/>
</dbReference>
<gene>
    <name evidence="13" type="ORF">JKP88DRAFT_152953</name>
</gene>
<dbReference type="InterPro" id="IPR007704">
    <property type="entry name" value="PIG-M"/>
</dbReference>
<dbReference type="PANTHER" id="PTHR12886">
    <property type="entry name" value="PIG-M MANNOSYLTRANSFERASE"/>
    <property type="match status" value="1"/>
</dbReference>
<feature type="non-terminal residue" evidence="13">
    <location>
        <position position="1"/>
    </location>
</feature>
<keyword evidence="10" id="KW-0472">Membrane</keyword>
<evidence type="ECO:0000256" key="11">
    <source>
        <dbReference type="ARBA" id="ARBA00032997"/>
    </source>
</evidence>
<feature type="non-terminal residue" evidence="13">
    <location>
        <position position="68"/>
    </location>
</feature>
<evidence type="ECO:0000256" key="5">
    <source>
        <dbReference type="ARBA" id="ARBA00022676"/>
    </source>
</evidence>
<evidence type="ECO:0000256" key="7">
    <source>
        <dbReference type="ARBA" id="ARBA00022692"/>
    </source>
</evidence>
<evidence type="ECO:0000256" key="12">
    <source>
        <dbReference type="SAM" id="SignalP"/>
    </source>
</evidence>
<keyword evidence="5" id="KW-0328">Glycosyltransferase</keyword>
<dbReference type="UniPathway" id="UPA00196"/>
<evidence type="ECO:0000256" key="1">
    <source>
        <dbReference type="ARBA" id="ARBA00004477"/>
    </source>
</evidence>
<comment type="caution">
    <text evidence="13">The sequence shown here is derived from an EMBL/GenBank/DDBJ whole genome shotgun (WGS) entry which is preliminary data.</text>
</comment>
<evidence type="ECO:0000256" key="4">
    <source>
        <dbReference type="ARBA" id="ARBA00022502"/>
    </source>
</evidence>
<evidence type="ECO:0000256" key="2">
    <source>
        <dbReference type="ARBA" id="ARBA00004687"/>
    </source>
</evidence>
<evidence type="ECO:0000256" key="8">
    <source>
        <dbReference type="ARBA" id="ARBA00022824"/>
    </source>
</evidence>
<evidence type="ECO:0000313" key="14">
    <source>
        <dbReference type="Proteomes" id="UP000664859"/>
    </source>
</evidence>
<keyword evidence="12" id="KW-0732">Signal</keyword>
<dbReference type="AlphaFoldDB" id="A0A835YW72"/>
<protein>
    <recommendedName>
        <fullName evidence="11">GPI mannosyltransferase I</fullName>
    </recommendedName>
</protein>
<evidence type="ECO:0000256" key="6">
    <source>
        <dbReference type="ARBA" id="ARBA00022679"/>
    </source>
</evidence>
<dbReference type="OrthoDB" id="1741594at2759"/>
<comment type="subcellular location">
    <subcellularLocation>
        <location evidence="1">Endoplasmic reticulum membrane</location>
        <topology evidence="1">Multi-pass membrane protein</topology>
    </subcellularLocation>
</comment>
<sequence length="68" mass="7653">LVYAAALGIRLALIAWGQWQDTWAGVRYTDVDYDVLTDAAVLMAAGRSPYSRATYRYTPLLAWLMILN</sequence>
<evidence type="ECO:0000313" key="13">
    <source>
        <dbReference type="EMBL" id="KAG5178249.1"/>
    </source>
</evidence>
<keyword evidence="4" id="KW-0337">GPI-anchor biosynthesis</keyword>
<comment type="pathway">
    <text evidence="2">Glycolipid biosynthesis; glycosylphosphatidylinositol-anchor biosynthesis.</text>
</comment>
<dbReference type="GO" id="GO:0006506">
    <property type="term" value="P:GPI anchor biosynthetic process"/>
    <property type="evidence" value="ECO:0007669"/>
    <property type="project" value="UniProtKB-UniPathway"/>
</dbReference>
<dbReference type="PANTHER" id="PTHR12886:SF0">
    <property type="entry name" value="GPI MANNOSYLTRANSFERASE 1"/>
    <property type="match status" value="1"/>
</dbReference>
<evidence type="ECO:0000256" key="3">
    <source>
        <dbReference type="ARBA" id="ARBA00011071"/>
    </source>
</evidence>
<comment type="similarity">
    <text evidence="3">Belongs to the PIGM family.</text>
</comment>
<evidence type="ECO:0000256" key="10">
    <source>
        <dbReference type="ARBA" id="ARBA00023136"/>
    </source>
</evidence>